<evidence type="ECO:0000256" key="2">
    <source>
        <dbReference type="ARBA" id="ARBA00008668"/>
    </source>
</evidence>
<sequence>MEKVVIRVVGFQLLNILLLFVITCLSEDTVPASFVFGDSIVDVGNNNYIVSLAKANYPPHGVDLGRATGRFTNGKTIADIIGEELGFIEFTPPFLSPNTTGQIVLKGVNYASAAAGILNETGMNFVGRISFDAQIENFAKTRQYIMKTLGESRAMTLLSTALFSVTIGSNDFINNYLIPVATNIAQTTTPPTNFVAAMISRYRIQLMRLYNMGARKIIVVNVAPVGCIPSQRELYNLSTADGCAAFPNQLAQMFNNQLRILVSNLSTSFEESDFVYADAYRIVYDLIQNYSAYGFDNADSACCHLAGRFGGLVPCTPASEVCEDRSKYVFWDTYHPTEAANLFIAKRLLDGDSMDIWPKNIRHLISSSS</sequence>
<evidence type="ECO:0000313" key="10">
    <source>
        <dbReference type="Proteomes" id="UP001161247"/>
    </source>
</evidence>
<protein>
    <submittedName>
        <fullName evidence="9">OLC1v1030317C1</fullName>
    </submittedName>
</protein>
<dbReference type="GO" id="GO:0016788">
    <property type="term" value="F:hydrolase activity, acting on ester bonds"/>
    <property type="evidence" value="ECO:0007669"/>
    <property type="project" value="InterPro"/>
</dbReference>
<comment type="subcellular location">
    <subcellularLocation>
        <location evidence="1">Secreted</location>
    </subcellularLocation>
</comment>
<accession>A0AAV1CJ32</accession>
<dbReference type="EMBL" id="OX459119">
    <property type="protein sequence ID" value="CAI9094557.1"/>
    <property type="molecule type" value="Genomic_DNA"/>
</dbReference>
<keyword evidence="5" id="KW-0378">Hydrolase</keyword>
<keyword evidence="4 8" id="KW-0732">Signal</keyword>
<dbReference type="Pfam" id="PF00657">
    <property type="entry name" value="Lipase_GDSL"/>
    <property type="match status" value="1"/>
</dbReference>
<dbReference type="AlphaFoldDB" id="A0AAV1CJ32"/>
<evidence type="ECO:0000256" key="3">
    <source>
        <dbReference type="ARBA" id="ARBA00022525"/>
    </source>
</evidence>
<dbReference type="Proteomes" id="UP001161247">
    <property type="component" value="Chromosome 2"/>
</dbReference>
<dbReference type="PANTHER" id="PTHR45650">
    <property type="entry name" value="GDSL-LIKE LIPASE/ACYLHYDROLASE-RELATED"/>
    <property type="match status" value="1"/>
</dbReference>
<dbReference type="SUPFAM" id="SSF52266">
    <property type="entry name" value="SGNH hydrolase"/>
    <property type="match status" value="1"/>
</dbReference>
<dbReference type="InterPro" id="IPR051238">
    <property type="entry name" value="GDSL_esterase/lipase"/>
</dbReference>
<keyword evidence="10" id="KW-1185">Reference proteome</keyword>
<evidence type="ECO:0000256" key="1">
    <source>
        <dbReference type="ARBA" id="ARBA00004613"/>
    </source>
</evidence>
<evidence type="ECO:0000256" key="8">
    <source>
        <dbReference type="SAM" id="SignalP"/>
    </source>
</evidence>
<gene>
    <name evidence="9" type="ORF">OLC1_LOCUS5697</name>
</gene>
<evidence type="ECO:0000256" key="6">
    <source>
        <dbReference type="ARBA" id="ARBA00022963"/>
    </source>
</evidence>
<comment type="similarity">
    <text evidence="2">Belongs to the 'GDSL' lipolytic enzyme family.</text>
</comment>
<dbReference type="InterPro" id="IPR035669">
    <property type="entry name" value="SGNH_plant_lipase-like"/>
</dbReference>
<evidence type="ECO:0000313" key="9">
    <source>
        <dbReference type="EMBL" id="CAI9094557.1"/>
    </source>
</evidence>
<feature type="chain" id="PRO_5043774017" evidence="8">
    <location>
        <begin position="27"/>
        <end position="369"/>
    </location>
</feature>
<dbReference type="Gene3D" id="3.40.50.1110">
    <property type="entry name" value="SGNH hydrolase"/>
    <property type="match status" value="1"/>
</dbReference>
<dbReference type="PANTHER" id="PTHR45650:SF4">
    <property type="entry name" value="GDSL-LIKE LIPASE_ACYLHYDROLASE FAMILY PROTEIN, EXPRESSED"/>
    <property type="match status" value="1"/>
</dbReference>
<dbReference type="InterPro" id="IPR001087">
    <property type="entry name" value="GDSL"/>
</dbReference>
<evidence type="ECO:0000256" key="5">
    <source>
        <dbReference type="ARBA" id="ARBA00022801"/>
    </source>
</evidence>
<keyword evidence="3" id="KW-0964">Secreted</keyword>
<dbReference type="CDD" id="cd01837">
    <property type="entry name" value="SGNH_plant_lipase_like"/>
    <property type="match status" value="1"/>
</dbReference>
<organism evidence="9 10">
    <name type="scientific">Oldenlandia corymbosa var. corymbosa</name>
    <dbReference type="NCBI Taxonomy" id="529605"/>
    <lineage>
        <taxon>Eukaryota</taxon>
        <taxon>Viridiplantae</taxon>
        <taxon>Streptophyta</taxon>
        <taxon>Embryophyta</taxon>
        <taxon>Tracheophyta</taxon>
        <taxon>Spermatophyta</taxon>
        <taxon>Magnoliopsida</taxon>
        <taxon>eudicotyledons</taxon>
        <taxon>Gunneridae</taxon>
        <taxon>Pentapetalae</taxon>
        <taxon>asterids</taxon>
        <taxon>lamiids</taxon>
        <taxon>Gentianales</taxon>
        <taxon>Rubiaceae</taxon>
        <taxon>Rubioideae</taxon>
        <taxon>Spermacoceae</taxon>
        <taxon>Hedyotis-Oldenlandia complex</taxon>
        <taxon>Oldenlandia</taxon>
    </lineage>
</organism>
<feature type="signal peptide" evidence="8">
    <location>
        <begin position="1"/>
        <end position="26"/>
    </location>
</feature>
<keyword evidence="6" id="KW-0442">Lipid degradation</keyword>
<dbReference type="GO" id="GO:0005576">
    <property type="term" value="C:extracellular region"/>
    <property type="evidence" value="ECO:0007669"/>
    <property type="project" value="UniProtKB-SubCell"/>
</dbReference>
<name>A0AAV1CJ32_OLDCO</name>
<reference evidence="9" key="1">
    <citation type="submission" date="2023-03" db="EMBL/GenBank/DDBJ databases">
        <authorList>
            <person name="Julca I."/>
        </authorList>
    </citation>
    <scope>NUCLEOTIDE SEQUENCE</scope>
</reference>
<keyword evidence="7" id="KW-0443">Lipid metabolism</keyword>
<dbReference type="InterPro" id="IPR036514">
    <property type="entry name" value="SGNH_hydro_sf"/>
</dbReference>
<proteinExistence type="inferred from homology"/>
<evidence type="ECO:0000256" key="7">
    <source>
        <dbReference type="ARBA" id="ARBA00023098"/>
    </source>
</evidence>
<evidence type="ECO:0000256" key="4">
    <source>
        <dbReference type="ARBA" id="ARBA00022729"/>
    </source>
</evidence>
<dbReference type="GO" id="GO:0016042">
    <property type="term" value="P:lipid catabolic process"/>
    <property type="evidence" value="ECO:0007669"/>
    <property type="project" value="UniProtKB-KW"/>
</dbReference>